<keyword evidence="8" id="KW-1185">Reference proteome</keyword>
<dbReference type="PANTHER" id="PTHR13798">
    <property type="entry name" value="RNA BINDING MOTIF RBM PROTEIN -RELATED"/>
    <property type="match status" value="1"/>
</dbReference>
<dbReference type="OrthoDB" id="407442at2759"/>
<dbReference type="InterPro" id="IPR012677">
    <property type="entry name" value="Nucleotide-bd_a/b_plait_sf"/>
</dbReference>
<dbReference type="GO" id="GO:0003727">
    <property type="term" value="F:single-stranded RNA binding"/>
    <property type="evidence" value="ECO:0007669"/>
    <property type="project" value="TreeGrafter"/>
</dbReference>
<feature type="compositionally biased region" description="Basic residues" evidence="5">
    <location>
        <begin position="170"/>
        <end position="192"/>
    </location>
</feature>
<dbReference type="SUPFAM" id="SSF54928">
    <property type="entry name" value="RNA-binding domain, RBD"/>
    <property type="match status" value="1"/>
</dbReference>
<dbReference type="PANTHER" id="PTHR13798:SF11">
    <property type="entry name" value="RNA-BINDING PROTEIN 7-RELATED"/>
    <property type="match status" value="1"/>
</dbReference>
<dbReference type="InterPro" id="IPR052285">
    <property type="entry name" value="NEXT_complex_subunit"/>
</dbReference>
<dbReference type="PROSITE" id="PS50102">
    <property type="entry name" value="RRM"/>
    <property type="match status" value="1"/>
</dbReference>
<evidence type="ECO:0000259" key="6">
    <source>
        <dbReference type="PROSITE" id="PS50102"/>
    </source>
</evidence>
<name>A0A8J2H7G2_COTCN</name>
<comment type="caution">
    <text evidence="7">The sequence shown here is derived from an EMBL/GenBank/DDBJ whole genome shotgun (WGS) entry which is preliminary data.</text>
</comment>
<evidence type="ECO:0000256" key="3">
    <source>
        <dbReference type="ARBA" id="ARBA00023242"/>
    </source>
</evidence>
<evidence type="ECO:0000313" key="8">
    <source>
        <dbReference type="Proteomes" id="UP000786811"/>
    </source>
</evidence>
<accession>A0A8J2H7G2</accession>
<dbReference type="GO" id="GO:0005654">
    <property type="term" value="C:nucleoplasm"/>
    <property type="evidence" value="ECO:0007669"/>
    <property type="project" value="UniProtKB-SubCell"/>
</dbReference>
<dbReference type="CDD" id="cd12336">
    <property type="entry name" value="RRM_RBM7_like"/>
    <property type="match status" value="1"/>
</dbReference>
<dbReference type="Gene3D" id="3.30.70.330">
    <property type="match status" value="1"/>
</dbReference>
<protein>
    <submittedName>
        <fullName evidence="7">Similar to Rbm7: RNA-binding protein 7 (Mus musculus)</fullName>
    </submittedName>
</protein>
<reference evidence="7" key="1">
    <citation type="submission" date="2021-04" db="EMBL/GenBank/DDBJ databases">
        <authorList>
            <person name="Chebbi M.A.C M."/>
        </authorList>
    </citation>
    <scope>NUCLEOTIDE SEQUENCE</scope>
</reference>
<gene>
    <name evidence="7" type="ORF">HICCMSTLAB_LOCUS3388</name>
</gene>
<dbReference type="AlphaFoldDB" id="A0A8J2H7G2"/>
<dbReference type="EMBL" id="CAJNRD030001118">
    <property type="protein sequence ID" value="CAG5081827.1"/>
    <property type="molecule type" value="Genomic_DNA"/>
</dbReference>
<dbReference type="InterPro" id="IPR035979">
    <property type="entry name" value="RBD_domain_sf"/>
</dbReference>
<evidence type="ECO:0000256" key="2">
    <source>
        <dbReference type="ARBA" id="ARBA00022884"/>
    </source>
</evidence>
<sequence length="192" mass="22682">MDEDSRTIWCGNLSNKCTEDLLYELFIQAGPLEKVNIPKDRDGSQKSFGFVTFKHMVSVPYALNLFEGTTLFNRALMLKNRQVNDPKGVVNKFSNDNNVLQFGNQPLENSIAYNIARNMLPMFTPPGMGMYPSQMNNFPSKDDNRRGRSHPYNRDRERERDRDRQDRSHRNQHHKNDHRNQRHYHNRSRNTR</sequence>
<dbReference type="GO" id="GO:0000381">
    <property type="term" value="P:regulation of alternative mRNA splicing, via spliceosome"/>
    <property type="evidence" value="ECO:0007669"/>
    <property type="project" value="TreeGrafter"/>
</dbReference>
<evidence type="ECO:0000256" key="1">
    <source>
        <dbReference type="ARBA" id="ARBA00004642"/>
    </source>
</evidence>
<comment type="subcellular location">
    <subcellularLocation>
        <location evidence="1">Nucleus</location>
        <location evidence="1">Nucleoplasm</location>
    </subcellularLocation>
</comment>
<dbReference type="Pfam" id="PF00076">
    <property type="entry name" value="RRM_1"/>
    <property type="match status" value="1"/>
</dbReference>
<evidence type="ECO:0000256" key="5">
    <source>
        <dbReference type="SAM" id="MobiDB-lite"/>
    </source>
</evidence>
<evidence type="ECO:0000313" key="7">
    <source>
        <dbReference type="EMBL" id="CAG5081827.1"/>
    </source>
</evidence>
<feature type="compositionally biased region" description="Basic and acidic residues" evidence="5">
    <location>
        <begin position="140"/>
        <end position="169"/>
    </location>
</feature>
<proteinExistence type="predicted"/>
<organism evidence="7 8">
    <name type="scientific">Cotesia congregata</name>
    <name type="common">Parasitoid wasp</name>
    <name type="synonym">Apanteles congregatus</name>
    <dbReference type="NCBI Taxonomy" id="51543"/>
    <lineage>
        <taxon>Eukaryota</taxon>
        <taxon>Metazoa</taxon>
        <taxon>Ecdysozoa</taxon>
        <taxon>Arthropoda</taxon>
        <taxon>Hexapoda</taxon>
        <taxon>Insecta</taxon>
        <taxon>Pterygota</taxon>
        <taxon>Neoptera</taxon>
        <taxon>Endopterygota</taxon>
        <taxon>Hymenoptera</taxon>
        <taxon>Apocrita</taxon>
        <taxon>Ichneumonoidea</taxon>
        <taxon>Braconidae</taxon>
        <taxon>Microgastrinae</taxon>
        <taxon>Cotesia</taxon>
    </lineage>
</organism>
<feature type="domain" description="RRM" evidence="6">
    <location>
        <begin position="6"/>
        <end position="83"/>
    </location>
</feature>
<keyword evidence="2 4" id="KW-0694">RNA-binding</keyword>
<keyword evidence="3" id="KW-0539">Nucleus</keyword>
<dbReference type="Proteomes" id="UP000786811">
    <property type="component" value="Unassembled WGS sequence"/>
</dbReference>
<evidence type="ECO:0000256" key="4">
    <source>
        <dbReference type="PROSITE-ProRule" id="PRU00176"/>
    </source>
</evidence>
<feature type="region of interest" description="Disordered" evidence="5">
    <location>
        <begin position="131"/>
        <end position="192"/>
    </location>
</feature>
<dbReference type="SMART" id="SM00360">
    <property type="entry name" value="RRM"/>
    <property type="match status" value="1"/>
</dbReference>
<dbReference type="InterPro" id="IPR000504">
    <property type="entry name" value="RRM_dom"/>
</dbReference>